<gene>
    <name evidence="19" type="ORF">GCM10010140_60000</name>
</gene>
<feature type="region of interest" description="Disordered" evidence="16">
    <location>
        <begin position="864"/>
        <end position="962"/>
    </location>
</feature>
<dbReference type="InterPro" id="IPR013986">
    <property type="entry name" value="DExx_box_DNA_helicase_dom_sf"/>
</dbReference>
<keyword evidence="11" id="KW-0413">Isomerase</keyword>
<feature type="binding site" evidence="15">
    <location>
        <begin position="35"/>
        <end position="42"/>
    </location>
    <ligand>
        <name>ATP</name>
        <dbReference type="ChEBI" id="CHEBI:30616"/>
    </ligand>
</feature>
<dbReference type="EC" id="5.6.2.4" evidence="13"/>
<evidence type="ECO:0000256" key="13">
    <source>
        <dbReference type="ARBA" id="ARBA00034808"/>
    </source>
</evidence>
<dbReference type="InterPro" id="IPR014016">
    <property type="entry name" value="UvrD-like_ATP-bd"/>
</dbReference>
<evidence type="ECO:0000256" key="8">
    <source>
        <dbReference type="ARBA" id="ARBA00022840"/>
    </source>
</evidence>
<keyword evidence="8 15" id="KW-0067">ATP-binding</keyword>
<evidence type="ECO:0000256" key="10">
    <source>
        <dbReference type="ARBA" id="ARBA00023204"/>
    </source>
</evidence>
<evidence type="ECO:0000256" key="11">
    <source>
        <dbReference type="ARBA" id="ARBA00023235"/>
    </source>
</evidence>
<dbReference type="Gene3D" id="3.40.50.300">
    <property type="entry name" value="P-loop containing nucleotide triphosphate hydrolases"/>
    <property type="match status" value="3"/>
</dbReference>
<keyword evidence="6 15" id="KW-0347">Helicase</keyword>
<dbReference type="InterPro" id="IPR011604">
    <property type="entry name" value="PDDEXK-like_dom_sf"/>
</dbReference>
<comment type="similarity">
    <text evidence="1">Belongs to the helicase family. UvrD subfamily.</text>
</comment>
<keyword evidence="5 15" id="KW-0378">Hydrolase</keyword>
<comment type="catalytic activity">
    <reaction evidence="12">
        <text>Couples ATP hydrolysis with the unwinding of duplex DNA by translocating in the 3'-5' direction.</text>
        <dbReference type="EC" id="5.6.2.4"/>
    </reaction>
</comment>
<evidence type="ECO:0000256" key="12">
    <source>
        <dbReference type="ARBA" id="ARBA00034617"/>
    </source>
</evidence>
<evidence type="ECO:0000256" key="9">
    <source>
        <dbReference type="ARBA" id="ARBA00023125"/>
    </source>
</evidence>
<sequence length="1276" mass="137244">MLSPIQLAEKLGILPPTPEQAEVIEAGLEPMVVVAGAGSGKSETMAGRVVWLVANGLVRPDQILGLTFTRKAAGELAHRVRERLNGLVAAAQVPAELLEGEPTISTYHAYAARLVTDHALREALEPTMRLISPAVSWQLAQRVVSGYDGPMEQIEWGPATVTRAVLELAGELAEHLRTPADVREVGAWLADRYGGLPGSPTLAQRRPLVTQRAREQLLPLVEAYGRLKRRREVVDHGDQMALAARIAAGHPEVGEIERGRFAVVLLDEYQDTSHAQLVLLRSLFGGGHPVTAVGDPCQSIYGWRGASSGNLSRFPRDFRTPSGEPAPVRFLSVSFRNGDAVLDVAARVQLPLRMESRDVPVLVPGGNRVQRGRVVCAFHETADDEAEWVAAEISRLLGGESAPDGLPWGDGERKKAKQSAWGGPQCLQPHDVAILARKRSQFPALRRALEARGIPVEVVGLGGLLAVPEVADVVATLRVIYDPSAGDALVRLLSGPRWRIGPADLKELGDRARELNREHREESEAPSPGSDPLDQVVADLAEERGSLVDALDELPDRPEWQEAFSPLARVRLLAMSQELRTLRAHTGQPLPDLIAEIERRLGLDIEVAARGTAVGPFAARADLDAFLDAAARFAGDSEDPTLGAFLAFLKAADEEENGLDAGRVGESNSVKLMTVHASKGLEWPVVVVPGMSQALSKAGTLTVGTIFPARPTTSPRWTENPRKLPYQLRGDASDLPRLTGLSKEELADFDERCRDRDLLEERRLAYVAVTRAHYLLIASGYRWGTGSKPLLPSDFLLEIRDTCGRVAAWAPEAAEDAANPLLAEPAESAWPVSPDDARYAAVLDGATLVEAALAALTGGDAPADPAGAGRTAGGPGAGTAGPHEPLGDIPLPQLPPEDEEVPFPDDPWDVPEDAWDPSGDAPERPEDSGGGLPAPSPDARGAFAVEGSSGGRAVPVEGGGRDGVEAVLSGPALSEPVSKPALSEAVLSGPAPESVPGTVAETVTGPDGREDAAVTIADQAAHLAGFGDDPGNRHARTLAELRGWDRERARAWARDTELLLRERETNRRRGTGRVELPTHLTVSSLVTLASDPKALARRIRRPVPRKPAPLARRGTSFHSWLESRWGQQRLIDELDLPGAFDDGFEEADARLEELRARFEESEWASREPIEVEVPFETMIADRLVRGRMDAVFQTPDGRYEVVDWKTGRRPEGRKAESAASVQLAAYRLAWSHLAGVPLPAVSAAFHYVRSNETVRPADLLDERGLVALIESVPVIG</sequence>
<evidence type="ECO:0000313" key="19">
    <source>
        <dbReference type="EMBL" id="GGQ21647.1"/>
    </source>
</evidence>
<feature type="compositionally biased region" description="Acidic residues" evidence="16">
    <location>
        <begin position="896"/>
        <end position="915"/>
    </location>
</feature>
<dbReference type="PANTHER" id="PTHR11070">
    <property type="entry name" value="UVRD / RECB / PCRA DNA HELICASE FAMILY MEMBER"/>
    <property type="match status" value="1"/>
</dbReference>
<feature type="domain" description="UvrD-like helicase C-terminal" evidence="18">
    <location>
        <begin position="339"/>
        <end position="680"/>
    </location>
</feature>
<feature type="region of interest" description="Disordered" evidence="16">
    <location>
        <begin position="515"/>
        <end position="534"/>
    </location>
</feature>
<evidence type="ECO:0000313" key="20">
    <source>
        <dbReference type="Proteomes" id="UP000611554"/>
    </source>
</evidence>
<dbReference type="Gene3D" id="1.10.486.10">
    <property type="entry name" value="PCRA, domain 4"/>
    <property type="match status" value="1"/>
</dbReference>
<comment type="catalytic activity">
    <reaction evidence="14">
        <text>ATP + H2O = ADP + phosphate + H(+)</text>
        <dbReference type="Rhea" id="RHEA:13065"/>
        <dbReference type="ChEBI" id="CHEBI:15377"/>
        <dbReference type="ChEBI" id="CHEBI:15378"/>
        <dbReference type="ChEBI" id="CHEBI:30616"/>
        <dbReference type="ChEBI" id="CHEBI:43474"/>
        <dbReference type="ChEBI" id="CHEBI:456216"/>
        <dbReference type="EC" id="5.6.2.4"/>
    </reaction>
</comment>
<dbReference type="InterPro" id="IPR027417">
    <property type="entry name" value="P-loop_NTPase"/>
</dbReference>
<dbReference type="PROSITE" id="PS51198">
    <property type="entry name" value="UVRD_HELICASE_ATP_BIND"/>
    <property type="match status" value="1"/>
</dbReference>
<dbReference type="Gene3D" id="1.10.10.160">
    <property type="match status" value="1"/>
</dbReference>
<dbReference type="Pfam" id="PF12705">
    <property type="entry name" value="PDDEXK_1"/>
    <property type="match status" value="1"/>
</dbReference>
<evidence type="ECO:0000256" key="1">
    <source>
        <dbReference type="ARBA" id="ARBA00009922"/>
    </source>
</evidence>
<name>A0ABQ2RA63_9ACTN</name>
<dbReference type="Proteomes" id="UP000611554">
    <property type="component" value="Unassembled WGS sequence"/>
</dbReference>
<feature type="domain" description="UvrD-like helicase ATP-binding" evidence="17">
    <location>
        <begin position="14"/>
        <end position="338"/>
    </location>
</feature>
<organism evidence="19 20">
    <name type="scientific">Streptosporangium pseudovulgare</name>
    <dbReference type="NCBI Taxonomy" id="35765"/>
    <lineage>
        <taxon>Bacteria</taxon>
        <taxon>Bacillati</taxon>
        <taxon>Actinomycetota</taxon>
        <taxon>Actinomycetes</taxon>
        <taxon>Streptosporangiales</taxon>
        <taxon>Streptosporangiaceae</taxon>
        <taxon>Streptosporangium</taxon>
    </lineage>
</organism>
<evidence type="ECO:0000256" key="16">
    <source>
        <dbReference type="SAM" id="MobiDB-lite"/>
    </source>
</evidence>
<dbReference type="InterPro" id="IPR000212">
    <property type="entry name" value="DNA_helicase_UvrD/REP"/>
</dbReference>
<dbReference type="CDD" id="cd17932">
    <property type="entry name" value="DEXQc_UvrD"/>
    <property type="match status" value="1"/>
</dbReference>
<dbReference type="Pfam" id="PF13361">
    <property type="entry name" value="UvrD_C"/>
    <property type="match status" value="1"/>
</dbReference>
<keyword evidence="3 15" id="KW-0547">Nucleotide-binding</keyword>
<keyword evidence="10" id="KW-0234">DNA repair</keyword>
<keyword evidence="7" id="KW-0269">Exonuclease</keyword>
<keyword evidence="2" id="KW-0540">Nuclease</keyword>
<dbReference type="PANTHER" id="PTHR11070:SF55">
    <property type="entry name" value="DNA 3'-5' HELICASE"/>
    <property type="match status" value="1"/>
</dbReference>
<evidence type="ECO:0000256" key="15">
    <source>
        <dbReference type="PROSITE-ProRule" id="PRU00560"/>
    </source>
</evidence>
<evidence type="ECO:0000256" key="14">
    <source>
        <dbReference type="ARBA" id="ARBA00048988"/>
    </source>
</evidence>
<evidence type="ECO:0000256" key="2">
    <source>
        <dbReference type="ARBA" id="ARBA00022722"/>
    </source>
</evidence>
<evidence type="ECO:0000256" key="7">
    <source>
        <dbReference type="ARBA" id="ARBA00022839"/>
    </source>
</evidence>
<evidence type="ECO:0000256" key="3">
    <source>
        <dbReference type="ARBA" id="ARBA00022741"/>
    </source>
</evidence>
<evidence type="ECO:0000256" key="4">
    <source>
        <dbReference type="ARBA" id="ARBA00022763"/>
    </source>
</evidence>
<dbReference type="RefSeq" id="WP_189249799.1">
    <property type="nucleotide sequence ID" value="NZ_BMQJ01000017.1"/>
</dbReference>
<keyword evidence="4" id="KW-0227">DNA damage</keyword>
<proteinExistence type="inferred from homology"/>
<dbReference type="InterPro" id="IPR011335">
    <property type="entry name" value="Restrct_endonuc-II-like"/>
</dbReference>
<protein>
    <recommendedName>
        <fullName evidence="13">DNA 3'-5' helicase</fullName>
        <ecNumber evidence="13">5.6.2.4</ecNumber>
    </recommendedName>
</protein>
<keyword evidence="9" id="KW-0238">DNA-binding</keyword>
<dbReference type="EMBL" id="BMQJ01000017">
    <property type="protein sequence ID" value="GGQ21647.1"/>
    <property type="molecule type" value="Genomic_DNA"/>
</dbReference>
<comment type="caution">
    <text evidence="19">The sequence shown here is derived from an EMBL/GenBank/DDBJ whole genome shotgun (WGS) entry which is preliminary data.</text>
</comment>
<evidence type="ECO:0000259" key="17">
    <source>
        <dbReference type="PROSITE" id="PS51198"/>
    </source>
</evidence>
<accession>A0ABQ2RA63</accession>
<keyword evidence="20" id="KW-1185">Reference proteome</keyword>
<dbReference type="PROSITE" id="PS51217">
    <property type="entry name" value="UVRD_HELICASE_CTER"/>
    <property type="match status" value="1"/>
</dbReference>
<evidence type="ECO:0000256" key="6">
    <source>
        <dbReference type="ARBA" id="ARBA00022806"/>
    </source>
</evidence>
<evidence type="ECO:0000256" key="5">
    <source>
        <dbReference type="ARBA" id="ARBA00022801"/>
    </source>
</evidence>
<dbReference type="SUPFAM" id="SSF52540">
    <property type="entry name" value="P-loop containing nucleoside triphosphate hydrolases"/>
    <property type="match status" value="1"/>
</dbReference>
<evidence type="ECO:0000259" key="18">
    <source>
        <dbReference type="PROSITE" id="PS51217"/>
    </source>
</evidence>
<dbReference type="SUPFAM" id="SSF52980">
    <property type="entry name" value="Restriction endonuclease-like"/>
    <property type="match status" value="1"/>
</dbReference>
<dbReference type="InterPro" id="IPR038726">
    <property type="entry name" value="PDDEXK_AddAB-type"/>
</dbReference>
<reference evidence="20" key="1">
    <citation type="journal article" date="2019" name="Int. J. Syst. Evol. Microbiol.">
        <title>The Global Catalogue of Microorganisms (GCM) 10K type strain sequencing project: providing services to taxonomists for standard genome sequencing and annotation.</title>
        <authorList>
            <consortium name="The Broad Institute Genomics Platform"/>
            <consortium name="The Broad Institute Genome Sequencing Center for Infectious Disease"/>
            <person name="Wu L."/>
            <person name="Ma J."/>
        </authorList>
    </citation>
    <scope>NUCLEOTIDE SEQUENCE [LARGE SCALE GENOMIC DNA]</scope>
    <source>
        <strain evidence="20">JCM 3115</strain>
    </source>
</reference>
<dbReference type="InterPro" id="IPR014017">
    <property type="entry name" value="DNA_helicase_UvrD-like_C"/>
</dbReference>
<dbReference type="Pfam" id="PF00580">
    <property type="entry name" value="UvrD-helicase"/>
    <property type="match status" value="1"/>
</dbReference>
<feature type="compositionally biased region" description="Gly residues" evidence="16">
    <location>
        <begin position="870"/>
        <end position="879"/>
    </location>
</feature>
<dbReference type="Gene3D" id="3.90.320.10">
    <property type="match status" value="1"/>
</dbReference>